<keyword evidence="3" id="KW-0653">Protein transport</keyword>
<evidence type="ECO:0000313" key="11">
    <source>
        <dbReference type="Proteomes" id="UP000436088"/>
    </source>
</evidence>
<dbReference type="GO" id="GO:0045041">
    <property type="term" value="P:protein import into mitochondrial intermembrane space"/>
    <property type="evidence" value="ECO:0007669"/>
    <property type="project" value="InterPro"/>
</dbReference>
<organism evidence="10 11">
    <name type="scientific">Hibiscus syriacus</name>
    <name type="common">Rose of Sharon</name>
    <dbReference type="NCBI Taxonomy" id="106335"/>
    <lineage>
        <taxon>Eukaryota</taxon>
        <taxon>Viridiplantae</taxon>
        <taxon>Streptophyta</taxon>
        <taxon>Embryophyta</taxon>
        <taxon>Tracheophyta</taxon>
        <taxon>Spermatophyta</taxon>
        <taxon>Magnoliopsida</taxon>
        <taxon>eudicotyledons</taxon>
        <taxon>Gunneridae</taxon>
        <taxon>Pentapetalae</taxon>
        <taxon>rosids</taxon>
        <taxon>malvids</taxon>
        <taxon>Malvales</taxon>
        <taxon>Malvaceae</taxon>
        <taxon>Malvoideae</taxon>
        <taxon>Hibiscus</taxon>
    </lineage>
</organism>
<name>A0A6A3BMK6_HIBSY</name>
<proteinExistence type="predicted"/>
<gene>
    <name evidence="10" type="ORF">F3Y22_tig00110059pilonHSYRG00027</name>
</gene>
<dbReference type="PANTHER" id="PTHR21622">
    <property type="entry name" value="COILED-COIL-HELIX-COILED-COIL-HELIX DOMAIN CONTAINING 4"/>
    <property type="match status" value="1"/>
</dbReference>
<evidence type="ECO:0000256" key="7">
    <source>
        <dbReference type="ARBA" id="ARBA00023157"/>
    </source>
</evidence>
<evidence type="ECO:0000256" key="1">
    <source>
        <dbReference type="ARBA" id="ARBA00004173"/>
    </source>
</evidence>
<comment type="caution">
    <text evidence="10">The sequence shown here is derived from an EMBL/GenBank/DDBJ whole genome shotgun (WGS) entry which is preliminary data.</text>
</comment>
<evidence type="ECO:0000256" key="8">
    <source>
        <dbReference type="ARBA" id="ARBA00023284"/>
    </source>
</evidence>
<dbReference type="OrthoDB" id="7481291at2759"/>
<sequence length="106" mass="11296">MGQAQSEVSATDAINDQARTHSPSSMDSILAEAAAYGNDENQSLKAQAQKTLDCPCVAELRDCGAQFTEAFLCLLKSTAEEKDSDCVHPFVALKTCIKGTWSIGPI</sequence>
<protein>
    <submittedName>
        <fullName evidence="10">Uncharacterized protein</fullName>
    </submittedName>
</protein>
<dbReference type="Gene3D" id="1.10.287.2900">
    <property type="match status" value="1"/>
</dbReference>
<evidence type="ECO:0000256" key="5">
    <source>
        <dbReference type="ARBA" id="ARBA00023010"/>
    </source>
</evidence>
<dbReference type="EMBL" id="VEPZ02000831">
    <property type="protein sequence ID" value="KAE8717101.1"/>
    <property type="molecule type" value="Genomic_DNA"/>
</dbReference>
<keyword evidence="11" id="KW-1185">Reference proteome</keyword>
<evidence type="ECO:0000256" key="9">
    <source>
        <dbReference type="SAM" id="MobiDB-lite"/>
    </source>
</evidence>
<evidence type="ECO:0000313" key="10">
    <source>
        <dbReference type="EMBL" id="KAE8717101.1"/>
    </source>
</evidence>
<dbReference type="GO" id="GO:0005758">
    <property type="term" value="C:mitochondrial intermembrane space"/>
    <property type="evidence" value="ECO:0007669"/>
    <property type="project" value="TreeGrafter"/>
</dbReference>
<evidence type="ECO:0000256" key="3">
    <source>
        <dbReference type="ARBA" id="ARBA00022927"/>
    </source>
</evidence>
<keyword evidence="7" id="KW-1015">Disulfide bond</keyword>
<dbReference type="Proteomes" id="UP000436088">
    <property type="component" value="Unassembled WGS sequence"/>
</dbReference>
<keyword evidence="8" id="KW-0676">Redox-active center</keyword>
<reference evidence="10" key="1">
    <citation type="submission" date="2019-09" db="EMBL/GenBank/DDBJ databases">
        <title>Draft genome information of white flower Hibiscus syriacus.</title>
        <authorList>
            <person name="Kim Y.-M."/>
        </authorList>
    </citation>
    <scope>NUCLEOTIDE SEQUENCE [LARGE SCALE GENOMIC DNA]</scope>
    <source>
        <strain evidence="10">YM2019G1</strain>
    </source>
</reference>
<evidence type="ECO:0000256" key="6">
    <source>
        <dbReference type="ARBA" id="ARBA00023128"/>
    </source>
</evidence>
<dbReference type="GO" id="GO:0015035">
    <property type="term" value="F:protein-disulfide reductase activity"/>
    <property type="evidence" value="ECO:0007669"/>
    <property type="project" value="InterPro"/>
</dbReference>
<feature type="compositionally biased region" description="Polar residues" evidence="9">
    <location>
        <begin position="1"/>
        <end position="14"/>
    </location>
</feature>
<comment type="subcellular location">
    <subcellularLocation>
        <location evidence="1">Mitochondrion</location>
    </subcellularLocation>
</comment>
<keyword evidence="6" id="KW-0496">Mitochondrion</keyword>
<accession>A0A6A3BMK6</accession>
<keyword evidence="2" id="KW-0813">Transport</keyword>
<dbReference type="PANTHER" id="PTHR21622:SF0">
    <property type="entry name" value="COILED-COIL-HELIX-COILED-COIL-HELIX DOMAIN CONTAINING 4"/>
    <property type="match status" value="1"/>
</dbReference>
<keyword evidence="4" id="KW-0560">Oxidoreductase</keyword>
<evidence type="ECO:0000256" key="4">
    <source>
        <dbReference type="ARBA" id="ARBA00023002"/>
    </source>
</evidence>
<dbReference type="InterPro" id="IPR039289">
    <property type="entry name" value="CHCHD4"/>
</dbReference>
<evidence type="ECO:0000256" key="2">
    <source>
        <dbReference type="ARBA" id="ARBA00022448"/>
    </source>
</evidence>
<keyword evidence="5" id="KW-0811">Translocation</keyword>
<dbReference type="AlphaFoldDB" id="A0A6A3BMK6"/>
<feature type="region of interest" description="Disordered" evidence="9">
    <location>
        <begin position="1"/>
        <end position="25"/>
    </location>
</feature>